<dbReference type="InterPro" id="IPR013783">
    <property type="entry name" value="Ig-like_fold"/>
</dbReference>
<evidence type="ECO:0000256" key="1">
    <source>
        <dbReference type="SAM" id="Phobius"/>
    </source>
</evidence>
<dbReference type="InterPro" id="IPR017853">
    <property type="entry name" value="GH"/>
</dbReference>
<dbReference type="EMBL" id="BORR01000011">
    <property type="protein sequence ID" value="GIO38341.1"/>
    <property type="molecule type" value="Genomic_DNA"/>
</dbReference>
<evidence type="ECO:0000259" key="2">
    <source>
        <dbReference type="Pfam" id="PF16586"/>
    </source>
</evidence>
<dbReference type="Gene3D" id="3.20.20.80">
    <property type="entry name" value="Glycosidases"/>
    <property type="match status" value="1"/>
</dbReference>
<reference evidence="3 4" key="1">
    <citation type="submission" date="2021-03" db="EMBL/GenBank/DDBJ databases">
        <title>Antimicrobial resistance genes in bacteria isolated from Japanese honey, and their potential for conferring macrolide and lincosamide resistance in the American foulbrood pathogen Paenibacillus larvae.</title>
        <authorList>
            <person name="Okamoto M."/>
            <person name="Kumagai M."/>
            <person name="Kanamori H."/>
            <person name="Takamatsu D."/>
        </authorList>
    </citation>
    <scope>NUCLEOTIDE SEQUENCE [LARGE SCALE GENOMIC DNA]</scope>
    <source>
        <strain evidence="3 4">J41TS12</strain>
    </source>
</reference>
<accession>A0A919XTU8</accession>
<evidence type="ECO:0000313" key="3">
    <source>
        <dbReference type="EMBL" id="GIO38341.1"/>
    </source>
</evidence>
<keyword evidence="1" id="KW-1133">Transmembrane helix</keyword>
<dbReference type="Pfam" id="PF16586">
    <property type="entry name" value="DUF5060"/>
    <property type="match status" value="1"/>
</dbReference>
<proteinExistence type="predicted"/>
<dbReference type="SUPFAM" id="SSF51445">
    <property type="entry name" value="(Trans)glycosidases"/>
    <property type="match status" value="1"/>
</dbReference>
<feature type="domain" description="DUF5060" evidence="2">
    <location>
        <begin position="64"/>
        <end position="131"/>
    </location>
</feature>
<keyword evidence="1" id="KW-0812">Transmembrane</keyword>
<dbReference type="Proteomes" id="UP000681162">
    <property type="component" value="Unassembled WGS sequence"/>
</dbReference>
<protein>
    <recommendedName>
        <fullName evidence="2">DUF5060 domain-containing protein</fullName>
    </recommendedName>
</protein>
<name>A0A919XTU8_9BACL</name>
<dbReference type="InterPro" id="IPR032260">
    <property type="entry name" value="DUF5060"/>
</dbReference>
<keyword evidence="4" id="KW-1185">Reference proteome</keyword>
<dbReference type="Gene3D" id="2.60.40.10">
    <property type="entry name" value="Immunoglobulins"/>
    <property type="match status" value="1"/>
</dbReference>
<dbReference type="AlphaFoldDB" id="A0A919XTU8"/>
<sequence length="763" mass="86739">MMSVFRSKIKLWIICGVIGVIILGAALLIVSEMKNGGAEVNANQPIAEQSDTVIKRIYADNESVGQYEKYEIVLELTGTFQNPYDPDEVDLGAVFTSPSGAEWNINGFYDGKRWLIRFAPDEQGAWTYQAHLVTQEGRSVYKQLGFTVEPSSKIRGGLTVPEEGGRFLQYRDGTAFVAVPVAYPWQVTEGRLDQLSEAGANIITYWNGNYDGAGNGGGREQLESFQTGPGRYDMNKADRIDEVLDWLEARDMQMNFVVWPHDSLAHKINWPATWSQSAYSKLGEAVDFYNSEEMWNYQEKLYRYMIARWGHSPSLGIWDLIVEVNGTDGHMLGNPAEADAWLKRVDDYFKENDPYRHPTMASMAGNREDYWDYAYQTVDIADRENYYDLHYSAYAEDVQLRFESYRKPIWIGETGNITDRKVFHQSIWAAYSNGLAGFPTWWMEEHMDEGMLESMKYAARFAEQMDYTENRSPRLAVTKWGEKNKPSSVNLLQFDTYSSWLLPDWAEANKDEKAIVYPLNSSGEGSDLTIETQMRFATDSYAQGVLEGIPADPNWSGYDYLELELKVEGESWIEPSLVNRLKAKIVLHPDGQWREAADDQAAAVEHGKWINLKVPLGSNLSGSYWQDGEVSKEHLQKMGRMGVKIFDLDSDAEAAPVRVSVRNVRLTASNPPVQQVKLLEGFMMQGESTSYGWAISEEEVLSEQQIVFENWGMLAAEVTWYDPWKGQVMTKQTVQPDTEGQLSLQAPAGYEQQDIAYMLKHLE</sequence>
<feature type="transmembrane region" description="Helical" evidence="1">
    <location>
        <begin position="12"/>
        <end position="30"/>
    </location>
</feature>
<evidence type="ECO:0000313" key="4">
    <source>
        <dbReference type="Proteomes" id="UP000681162"/>
    </source>
</evidence>
<comment type="caution">
    <text evidence="3">The sequence shown here is derived from an EMBL/GenBank/DDBJ whole genome shotgun (WGS) entry which is preliminary data.</text>
</comment>
<organism evidence="3 4">
    <name type="scientific">Paenibacillus antibioticophila</name>
    <dbReference type="NCBI Taxonomy" id="1274374"/>
    <lineage>
        <taxon>Bacteria</taxon>
        <taxon>Bacillati</taxon>
        <taxon>Bacillota</taxon>
        <taxon>Bacilli</taxon>
        <taxon>Bacillales</taxon>
        <taxon>Paenibacillaceae</taxon>
        <taxon>Paenibacillus</taxon>
    </lineage>
</organism>
<keyword evidence="1" id="KW-0472">Membrane</keyword>
<gene>
    <name evidence="3" type="ORF">J41TS12_32020</name>
</gene>